<keyword evidence="5" id="KW-0130">Cell adhesion</keyword>
<accession>A0A7X0HFA5</accession>
<feature type="region of interest" description="Disordered" evidence="9">
    <location>
        <begin position="158"/>
        <end position="227"/>
    </location>
</feature>
<feature type="compositionally biased region" description="Basic and acidic residues" evidence="9">
    <location>
        <begin position="168"/>
        <end position="178"/>
    </location>
</feature>
<keyword evidence="10" id="KW-1133">Transmembrane helix</keyword>
<feature type="domain" description="Gram-positive cocci surface proteins LPxTG" evidence="12">
    <location>
        <begin position="226"/>
        <end position="260"/>
    </location>
</feature>
<evidence type="ECO:0008006" key="16">
    <source>
        <dbReference type="Google" id="ProtNLM"/>
    </source>
</evidence>
<reference evidence="14 15" key="1">
    <citation type="submission" date="2020-08" db="EMBL/GenBank/DDBJ databases">
        <title>Genomic Encyclopedia of Type Strains, Phase IV (KMG-IV): sequencing the most valuable type-strain genomes for metagenomic binning, comparative biology and taxonomic classification.</title>
        <authorList>
            <person name="Goeker M."/>
        </authorList>
    </citation>
    <scope>NUCLEOTIDE SEQUENCE [LARGE SCALE GENOMIC DNA]</scope>
    <source>
        <strain evidence="14 15">DSM 40141</strain>
    </source>
</reference>
<keyword evidence="2" id="KW-0134">Cell wall</keyword>
<evidence type="ECO:0000256" key="2">
    <source>
        <dbReference type="ARBA" id="ARBA00022512"/>
    </source>
</evidence>
<keyword evidence="10" id="KW-0812">Transmembrane</keyword>
<organism evidence="14 15">
    <name type="scientific">Streptomyces candidus</name>
    <dbReference type="NCBI Taxonomy" id="67283"/>
    <lineage>
        <taxon>Bacteria</taxon>
        <taxon>Bacillati</taxon>
        <taxon>Actinomycetota</taxon>
        <taxon>Actinomycetes</taxon>
        <taxon>Kitasatosporales</taxon>
        <taxon>Streptomycetaceae</taxon>
        <taxon>Streptomyces</taxon>
    </lineage>
</organism>
<evidence type="ECO:0000313" key="15">
    <source>
        <dbReference type="Proteomes" id="UP000540423"/>
    </source>
</evidence>
<dbReference type="GO" id="GO:0007155">
    <property type="term" value="P:cell adhesion"/>
    <property type="evidence" value="ECO:0007669"/>
    <property type="project" value="UniProtKB-KW"/>
</dbReference>
<evidence type="ECO:0000256" key="6">
    <source>
        <dbReference type="ARBA" id="ARBA00023087"/>
    </source>
</evidence>
<dbReference type="InterPro" id="IPR005528">
    <property type="entry name" value="ChpA-H"/>
</dbReference>
<feature type="region of interest" description="Disordered" evidence="9">
    <location>
        <begin position="77"/>
        <end position="129"/>
    </location>
</feature>
<comment type="caution">
    <text evidence="14">The sequence shown here is derived from an EMBL/GenBank/DDBJ whole genome shotgun (WGS) entry which is preliminary data.</text>
</comment>
<dbReference type="EMBL" id="JACHEM010000006">
    <property type="protein sequence ID" value="MBB6436466.1"/>
    <property type="molecule type" value="Genomic_DNA"/>
</dbReference>
<evidence type="ECO:0000256" key="5">
    <source>
        <dbReference type="ARBA" id="ARBA00022889"/>
    </source>
</evidence>
<feature type="compositionally biased region" description="Basic and acidic residues" evidence="9">
    <location>
        <begin position="82"/>
        <end position="93"/>
    </location>
</feature>
<dbReference type="RefSeq" id="WP_185030891.1">
    <property type="nucleotide sequence ID" value="NZ_BNBN01000008.1"/>
</dbReference>
<evidence type="ECO:0000256" key="4">
    <source>
        <dbReference type="ARBA" id="ARBA00022729"/>
    </source>
</evidence>
<dbReference type="Proteomes" id="UP000540423">
    <property type="component" value="Unassembled WGS sequence"/>
</dbReference>
<keyword evidence="6 8" id="KW-0034">Amyloid</keyword>
<evidence type="ECO:0000256" key="3">
    <source>
        <dbReference type="ARBA" id="ARBA00022525"/>
    </source>
</evidence>
<feature type="transmembrane region" description="Helical" evidence="10">
    <location>
        <begin position="234"/>
        <end position="253"/>
    </location>
</feature>
<evidence type="ECO:0000256" key="1">
    <source>
        <dbReference type="ARBA" id="ARBA00004191"/>
    </source>
</evidence>
<proteinExistence type="predicted"/>
<evidence type="ECO:0000256" key="10">
    <source>
        <dbReference type="SAM" id="Phobius"/>
    </source>
</evidence>
<keyword evidence="10" id="KW-0472">Membrane</keyword>
<feature type="domain" description="Chaplin" evidence="13">
    <location>
        <begin position="120"/>
        <end position="160"/>
    </location>
</feature>
<dbReference type="PROSITE" id="PS50847">
    <property type="entry name" value="GRAM_POS_ANCHORING"/>
    <property type="match status" value="1"/>
</dbReference>
<evidence type="ECO:0000256" key="8">
    <source>
        <dbReference type="PROSITE-ProRule" id="PRU01232"/>
    </source>
</evidence>
<evidence type="ECO:0000256" key="11">
    <source>
        <dbReference type="SAM" id="SignalP"/>
    </source>
</evidence>
<sequence length="260" mass="25524">MRQVTKKGLISFAAAGGVLALSGGHAYADSGADGTASNSPGVLSGNSLQVPVDAPVNACGNTVSVVGALNPAMGNKCANKSEPAKPGKPRQSDRPGPAKPGTGGTHTERGSSAHGDTSDSPGVGSGNNVKVPVHLPVNACGNSVDVIGLLNPTMGNGCTNQSGPAAPDEPRTPDEPKNPVKPATPHTPGDPGQPRDRAIPSDPSVPSAPNAPEAQTVAQTESTEGLAQTGASDALGIAVPVGAGLLLAGAVLYRRARSAA</sequence>
<feature type="chain" id="PRO_5030848968" description="Chaplin" evidence="11">
    <location>
        <begin position="29"/>
        <end position="260"/>
    </location>
</feature>
<evidence type="ECO:0000256" key="7">
    <source>
        <dbReference type="ARBA" id="ARBA00023088"/>
    </source>
</evidence>
<dbReference type="AlphaFoldDB" id="A0A7X0HFA5"/>
<dbReference type="Pfam" id="PF03777">
    <property type="entry name" value="ChpA-C"/>
    <property type="match status" value="2"/>
</dbReference>
<feature type="signal peptide" evidence="11">
    <location>
        <begin position="1"/>
        <end position="28"/>
    </location>
</feature>
<comment type="subcellular location">
    <subcellularLocation>
        <location evidence="1">Secreted</location>
        <location evidence="1">Cell wall</location>
    </subcellularLocation>
</comment>
<keyword evidence="15" id="KW-1185">Reference proteome</keyword>
<protein>
    <recommendedName>
        <fullName evidence="16">Chaplin</fullName>
    </recommendedName>
</protein>
<feature type="domain" description="Chaplin" evidence="13">
    <location>
        <begin position="39"/>
        <end position="79"/>
    </location>
</feature>
<feature type="compositionally biased region" description="Polar residues" evidence="9">
    <location>
        <begin position="216"/>
        <end position="227"/>
    </location>
</feature>
<evidence type="ECO:0000259" key="13">
    <source>
        <dbReference type="PROSITE" id="PS51884"/>
    </source>
</evidence>
<evidence type="ECO:0000259" key="12">
    <source>
        <dbReference type="PROSITE" id="PS50847"/>
    </source>
</evidence>
<evidence type="ECO:0000256" key="9">
    <source>
        <dbReference type="SAM" id="MobiDB-lite"/>
    </source>
</evidence>
<keyword evidence="7" id="KW-0572">Peptidoglycan-anchor</keyword>
<keyword evidence="3" id="KW-0964">Secreted</keyword>
<gene>
    <name evidence="14" type="ORF">HNQ79_002930</name>
</gene>
<dbReference type="PROSITE" id="PS51884">
    <property type="entry name" value="CHAPLIN"/>
    <property type="match status" value="2"/>
</dbReference>
<name>A0A7X0HFA5_9ACTN</name>
<dbReference type="InterPro" id="IPR019931">
    <property type="entry name" value="LPXTG_anchor"/>
</dbReference>
<evidence type="ECO:0000313" key="14">
    <source>
        <dbReference type="EMBL" id="MBB6436466.1"/>
    </source>
</evidence>
<keyword evidence="4 11" id="KW-0732">Signal</keyword>